<feature type="transmembrane region" description="Helical" evidence="8">
    <location>
        <begin position="12"/>
        <end position="30"/>
    </location>
</feature>
<dbReference type="GO" id="GO:0005283">
    <property type="term" value="F:amino acid:sodium symporter activity"/>
    <property type="evidence" value="ECO:0007669"/>
    <property type="project" value="InterPro"/>
</dbReference>
<dbReference type="InterPro" id="IPR001463">
    <property type="entry name" value="Na/Ala_symport"/>
</dbReference>
<protein>
    <submittedName>
        <fullName evidence="9">Sodium:alanine symporter family protein</fullName>
    </submittedName>
</protein>
<feature type="transmembrane region" description="Helical" evidence="8">
    <location>
        <begin position="353"/>
        <end position="375"/>
    </location>
</feature>
<accession>A0A4D7AMX0</accession>
<evidence type="ECO:0000256" key="7">
    <source>
        <dbReference type="ARBA" id="ARBA00023136"/>
    </source>
</evidence>
<feature type="transmembrane region" description="Helical" evidence="8">
    <location>
        <begin position="246"/>
        <end position="269"/>
    </location>
</feature>
<evidence type="ECO:0000313" key="10">
    <source>
        <dbReference type="Proteomes" id="UP000298642"/>
    </source>
</evidence>
<sequence>MEQILKSISSFLWGAPVLILLAAVGLLFGCKTKFFQFRKFGYILKNTAGEMFKKGGGAKGKEGTLTPLQAVSSALAGCVGTANIAGVATAMVVGGPGAVFWMWVVALLGMLTKCVEVTLGQYYRVKGEDGVYYGGPMYYIERGMGRKWKPLAVIFSVTIILGGLGTAAFAQPYTMSTAVQNSLGIPAWITTVAAAVICGVVLLGGVKSIGGFCEKLTPAMCLIYVVGVLGVIIINLEHVPAAFAAIFRYAFAPMPAVGGLAGSTVALALRQGAARGTFSNEAGCGSSPITHATAITDHPFKEGMYGCFEVFVDTLVVCTMTALGILCAGPEIWQSGLEAEALTMAAFSTAYGSTVGKLLVTIPLALFAFSTMVGWEINYESAFFYLFPKGKQSKVFKYAIRILWLVPGFLALGKTPQVIWTIVDIVSGFWCIPNAIALLALSGVFMRIYRDYESKYISKTKPVSQPLEYVGKD</sequence>
<evidence type="ECO:0000256" key="5">
    <source>
        <dbReference type="ARBA" id="ARBA00022692"/>
    </source>
</evidence>
<feature type="transmembrane region" description="Helical" evidence="8">
    <location>
        <begin position="151"/>
        <end position="173"/>
    </location>
</feature>
<dbReference type="RefSeq" id="WP_025543835.1">
    <property type="nucleotide sequence ID" value="NZ_CAUWCU010000014.1"/>
</dbReference>
<dbReference type="PROSITE" id="PS51257">
    <property type="entry name" value="PROKAR_LIPOPROTEIN"/>
    <property type="match status" value="1"/>
</dbReference>
<dbReference type="PRINTS" id="PR00175">
    <property type="entry name" value="NAALASMPORT"/>
</dbReference>
<feature type="transmembrane region" description="Helical" evidence="8">
    <location>
        <begin position="100"/>
        <end position="119"/>
    </location>
</feature>
<keyword evidence="10" id="KW-1185">Reference proteome</keyword>
<comment type="similarity">
    <text evidence="2 8">Belongs to the alanine or glycine:cation symporter (AGCS) (TC 2.A.25) family.</text>
</comment>
<evidence type="ECO:0000313" key="9">
    <source>
        <dbReference type="EMBL" id="QCI60579.1"/>
    </source>
</evidence>
<feature type="transmembrane region" description="Helical" evidence="8">
    <location>
        <begin position="425"/>
        <end position="449"/>
    </location>
</feature>
<dbReference type="PROSITE" id="PS00873">
    <property type="entry name" value="NA_ALANINE_SYMP"/>
    <property type="match status" value="1"/>
</dbReference>
<dbReference type="Gene3D" id="1.20.1740.10">
    <property type="entry name" value="Amino acid/polyamine transporter I"/>
    <property type="match status" value="1"/>
</dbReference>
<comment type="subcellular location">
    <subcellularLocation>
        <location evidence="1 8">Cell membrane</location>
        <topology evidence="1 8">Multi-pass membrane protein</topology>
    </subcellularLocation>
</comment>
<keyword evidence="4 8" id="KW-1003">Cell membrane</keyword>
<dbReference type="GO" id="GO:0005886">
    <property type="term" value="C:plasma membrane"/>
    <property type="evidence" value="ECO:0007669"/>
    <property type="project" value="UniProtKB-SubCell"/>
</dbReference>
<dbReference type="PANTHER" id="PTHR30330">
    <property type="entry name" value="AGSS FAMILY TRANSPORTER, SODIUM-ALANINE"/>
    <property type="match status" value="1"/>
</dbReference>
<evidence type="ECO:0000256" key="1">
    <source>
        <dbReference type="ARBA" id="ARBA00004651"/>
    </source>
</evidence>
<dbReference type="EMBL" id="CP034413">
    <property type="protein sequence ID" value="QCI60579.1"/>
    <property type="molecule type" value="Genomic_DNA"/>
</dbReference>
<reference evidence="10" key="1">
    <citation type="submission" date="2018-12" db="EMBL/GenBank/DDBJ databases">
        <title>Dusodibacter welbiota gen. nov., sp. nov., isolated from human faeces and emended description of the Oscillibacter genus.</title>
        <authorList>
            <person name="Le Roy T."/>
            <person name="Van der Smissen P."/>
            <person name="Delzenne N."/>
            <person name="Muccioli G."/>
            <person name="Collet J.F."/>
            <person name="Cani P.D."/>
        </authorList>
    </citation>
    <scope>NUCLEOTIDE SEQUENCE [LARGE SCALE GENOMIC DNA]</scope>
    <source>
        <strain evidence="10">J115</strain>
    </source>
</reference>
<proteinExistence type="inferred from homology"/>
<feature type="transmembrane region" description="Helical" evidence="8">
    <location>
        <begin position="395"/>
        <end position="413"/>
    </location>
</feature>
<feature type="transmembrane region" description="Helical" evidence="8">
    <location>
        <begin position="185"/>
        <end position="204"/>
    </location>
</feature>
<feature type="transmembrane region" description="Helical" evidence="8">
    <location>
        <begin position="216"/>
        <end position="234"/>
    </location>
</feature>
<evidence type="ECO:0000256" key="4">
    <source>
        <dbReference type="ARBA" id="ARBA00022475"/>
    </source>
</evidence>
<keyword evidence="6 8" id="KW-1133">Transmembrane helix</keyword>
<dbReference type="KEGG" id="obj:EIO64_16355"/>
<dbReference type="GeneID" id="89522524"/>
<evidence type="ECO:0000256" key="2">
    <source>
        <dbReference type="ARBA" id="ARBA00009261"/>
    </source>
</evidence>
<dbReference type="PANTHER" id="PTHR30330:SF1">
    <property type="entry name" value="AMINO-ACID CARRIER PROTEIN ALST"/>
    <property type="match status" value="1"/>
</dbReference>
<feature type="transmembrane region" description="Helical" evidence="8">
    <location>
        <begin position="310"/>
        <end position="333"/>
    </location>
</feature>
<keyword evidence="3 8" id="KW-0813">Transport</keyword>
<keyword evidence="5 8" id="KW-0812">Transmembrane</keyword>
<evidence type="ECO:0000256" key="3">
    <source>
        <dbReference type="ARBA" id="ARBA00022448"/>
    </source>
</evidence>
<dbReference type="Proteomes" id="UP000298642">
    <property type="component" value="Chromosome"/>
</dbReference>
<keyword evidence="7 8" id="KW-0472">Membrane</keyword>
<gene>
    <name evidence="9" type="ORF">EIO64_16355</name>
</gene>
<evidence type="ECO:0000256" key="6">
    <source>
        <dbReference type="ARBA" id="ARBA00022989"/>
    </source>
</evidence>
<evidence type="ECO:0000256" key="8">
    <source>
        <dbReference type="RuleBase" id="RU363064"/>
    </source>
</evidence>
<dbReference type="AlphaFoldDB" id="A0A4D7AMX0"/>
<keyword evidence="8" id="KW-0769">Symport</keyword>
<organism evidence="9 10">
    <name type="scientific">Dysosmobacter welbionis</name>
    <dbReference type="NCBI Taxonomy" id="2093857"/>
    <lineage>
        <taxon>Bacteria</taxon>
        <taxon>Bacillati</taxon>
        <taxon>Bacillota</taxon>
        <taxon>Clostridia</taxon>
        <taxon>Eubacteriales</taxon>
        <taxon>Oscillospiraceae</taxon>
        <taxon>Dysosmobacter</taxon>
    </lineage>
</organism>
<feature type="transmembrane region" description="Helical" evidence="8">
    <location>
        <begin position="74"/>
        <end position="94"/>
    </location>
</feature>
<dbReference type="Pfam" id="PF01235">
    <property type="entry name" value="Na_Ala_symp"/>
    <property type="match status" value="1"/>
</dbReference>
<dbReference type="NCBIfam" id="TIGR00835">
    <property type="entry name" value="agcS"/>
    <property type="match status" value="1"/>
</dbReference>
<name>A0A4D7AMX0_9FIRM</name>